<evidence type="ECO:0000256" key="1">
    <source>
        <dbReference type="SAM" id="Phobius"/>
    </source>
</evidence>
<dbReference type="Proteomes" id="UP000746747">
    <property type="component" value="Unassembled WGS sequence"/>
</dbReference>
<dbReference type="AlphaFoldDB" id="A0A8J2M272"/>
<comment type="caution">
    <text evidence="2">The sequence shown here is derived from an EMBL/GenBank/DDBJ whole genome shotgun (WGS) entry which is preliminary data.</text>
</comment>
<dbReference type="EMBL" id="CAKAEH010001636">
    <property type="protein sequence ID" value="CAG9538216.1"/>
    <property type="molecule type" value="Genomic_DNA"/>
</dbReference>
<protein>
    <submittedName>
        <fullName evidence="2">Uncharacterized protein</fullName>
    </submittedName>
</protein>
<evidence type="ECO:0000313" key="2">
    <source>
        <dbReference type="EMBL" id="CAG9538216.1"/>
    </source>
</evidence>
<name>A0A8J2M272_9BILA</name>
<keyword evidence="3" id="KW-1185">Reference proteome</keyword>
<keyword evidence="1" id="KW-0472">Membrane</keyword>
<keyword evidence="1" id="KW-0812">Transmembrane</keyword>
<keyword evidence="1" id="KW-1133">Transmembrane helix</keyword>
<accession>A0A8J2M272</accession>
<proteinExistence type="predicted"/>
<evidence type="ECO:0000313" key="3">
    <source>
        <dbReference type="Proteomes" id="UP000746747"/>
    </source>
</evidence>
<gene>
    <name evidence="2" type="ORF">CJOHNSTONI_LOCUS7945</name>
</gene>
<feature type="transmembrane region" description="Helical" evidence="1">
    <location>
        <begin position="141"/>
        <end position="164"/>
    </location>
</feature>
<reference evidence="2" key="1">
    <citation type="submission" date="2021-09" db="EMBL/GenBank/DDBJ databases">
        <authorList>
            <consortium name="Pathogen Informatics"/>
        </authorList>
    </citation>
    <scope>NUCLEOTIDE SEQUENCE</scope>
</reference>
<dbReference type="OrthoDB" id="5777465at2759"/>
<sequence>MGKYASIDSYFQKCRWYFSGVYQHNEKYYIKSTQSAIQLIEVTLMRGTRLLHFVQILSQSWFEIFREQACLRLKEDGQVAVISRNMNRNLLNLARASARYYCLKPPGRKNWPRPMMLGPQTPMHPKFPGWSLYYLPVTDDKYLWCVIILLFQFTGFALPVLGICKMLKTMYGNNYICRNLILFL</sequence>
<organism evidence="2 3">
    <name type="scientific">Cercopithifilaria johnstoni</name>
    <dbReference type="NCBI Taxonomy" id="2874296"/>
    <lineage>
        <taxon>Eukaryota</taxon>
        <taxon>Metazoa</taxon>
        <taxon>Ecdysozoa</taxon>
        <taxon>Nematoda</taxon>
        <taxon>Chromadorea</taxon>
        <taxon>Rhabditida</taxon>
        <taxon>Spirurina</taxon>
        <taxon>Spiruromorpha</taxon>
        <taxon>Filarioidea</taxon>
        <taxon>Onchocercidae</taxon>
        <taxon>Cercopithifilaria</taxon>
    </lineage>
</organism>